<evidence type="ECO:0000256" key="7">
    <source>
        <dbReference type="SAM" id="MobiDB-lite"/>
    </source>
</evidence>
<feature type="compositionally biased region" description="Basic and acidic residues" evidence="7">
    <location>
        <begin position="139"/>
        <end position="153"/>
    </location>
</feature>
<dbReference type="PANTHER" id="PTHR44313">
    <property type="entry name" value="DNAJ HOMOLOG SUBFAMILY C MEMBER 17"/>
    <property type="match status" value="1"/>
</dbReference>
<keyword evidence="10" id="KW-1185">Reference proteome</keyword>
<evidence type="ECO:0000256" key="3">
    <source>
        <dbReference type="ARBA" id="ARBA00022490"/>
    </source>
</evidence>
<evidence type="ECO:0000256" key="4">
    <source>
        <dbReference type="ARBA" id="ARBA00023186"/>
    </source>
</evidence>
<dbReference type="GO" id="GO:0000390">
    <property type="term" value="P:spliceosomal complex disassembly"/>
    <property type="evidence" value="ECO:0007669"/>
    <property type="project" value="TreeGrafter"/>
</dbReference>
<dbReference type="Gene3D" id="1.10.287.110">
    <property type="entry name" value="DnaJ domain"/>
    <property type="match status" value="1"/>
</dbReference>
<dbReference type="SMART" id="SM00271">
    <property type="entry name" value="DnaJ"/>
    <property type="match status" value="1"/>
</dbReference>
<gene>
    <name evidence="9" type="ORF">TCAP_02183</name>
</gene>
<organism evidence="9 10">
    <name type="scientific">Tolypocladium capitatum</name>
    <dbReference type="NCBI Taxonomy" id="45235"/>
    <lineage>
        <taxon>Eukaryota</taxon>
        <taxon>Fungi</taxon>
        <taxon>Dikarya</taxon>
        <taxon>Ascomycota</taxon>
        <taxon>Pezizomycotina</taxon>
        <taxon>Sordariomycetes</taxon>
        <taxon>Hypocreomycetidae</taxon>
        <taxon>Hypocreales</taxon>
        <taxon>Ophiocordycipitaceae</taxon>
        <taxon>Tolypocladium</taxon>
    </lineage>
</organism>
<dbReference type="PANTHER" id="PTHR44313:SF1">
    <property type="entry name" value="DNAJ HOMOLOG SUBFAMILY C MEMBER 17"/>
    <property type="match status" value="1"/>
</dbReference>
<evidence type="ECO:0000313" key="9">
    <source>
        <dbReference type="EMBL" id="PNY27914.1"/>
    </source>
</evidence>
<keyword evidence="6" id="KW-0175">Coiled coil</keyword>
<accession>A0A2K3QK62</accession>
<keyword evidence="3" id="KW-0963">Cytoplasm</keyword>
<dbReference type="EMBL" id="NRSZ01000328">
    <property type="protein sequence ID" value="PNY27914.1"/>
    <property type="molecule type" value="Genomic_DNA"/>
</dbReference>
<protein>
    <submittedName>
        <fullName evidence="9">Pre-mRNA-splicing factor cwf23</fullName>
    </submittedName>
</protein>
<proteinExistence type="predicted"/>
<feature type="coiled-coil region" evidence="6">
    <location>
        <begin position="234"/>
        <end position="275"/>
    </location>
</feature>
<comment type="caution">
    <text evidence="9">The sequence shown here is derived from an EMBL/GenBank/DDBJ whole genome shotgun (WGS) entry which is preliminary data.</text>
</comment>
<dbReference type="InterPro" id="IPR052094">
    <property type="entry name" value="Pre-mRNA-splicing_ERAD"/>
</dbReference>
<comment type="subcellular location">
    <subcellularLocation>
        <location evidence="2">Cytoplasm</location>
    </subcellularLocation>
    <subcellularLocation>
        <location evidence="1">Nucleus</location>
    </subcellularLocation>
</comment>
<feature type="region of interest" description="Disordered" evidence="7">
    <location>
        <begin position="139"/>
        <end position="200"/>
    </location>
</feature>
<dbReference type="PROSITE" id="PS50076">
    <property type="entry name" value="DNAJ_2"/>
    <property type="match status" value="1"/>
</dbReference>
<dbReference type="OrthoDB" id="376357at2759"/>
<dbReference type="CDD" id="cd06257">
    <property type="entry name" value="DnaJ"/>
    <property type="match status" value="1"/>
</dbReference>
<dbReference type="AlphaFoldDB" id="A0A2K3QK62"/>
<evidence type="ECO:0000259" key="8">
    <source>
        <dbReference type="PROSITE" id="PS50076"/>
    </source>
</evidence>
<evidence type="ECO:0000256" key="6">
    <source>
        <dbReference type="SAM" id="Coils"/>
    </source>
</evidence>
<name>A0A2K3QK62_9HYPO</name>
<dbReference type="SUPFAM" id="SSF46565">
    <property type="entry name" value="Chaperone J-domain"/>
    <property type="match status" value="1"/>
</dbReference>
<dbReference type="Pfam" id="PF00226">
    <property type="entry name" value="DnaJ"/>
    <property type="match status" value="1"/>
</dbReference>
<evidence type="ECO:0000256" key="5">
    <source>
        <dbReference type="ARBA" id="ARBA00023242"/>
    </source>
</evidence>
<feature type="compositionally biased region" description="Basic and acidic residues" evidence="7">
    <location>
        <begin position="163"/>
        <end position="186"/>
    </location>
</feature>
<keyword evidence="4" id="KW-0143">Chaperone</keyword>
<reference evidence="9 10" key="1">
    <citation type="submission" date="2017-08" db="EMBL/GenBank/DDBJ databases">
        <title>Harnessing the power of phylogenomics to disentangle the directionality and signatures of interkingdom host jumping in the parasitic fungal genus Tolypocladium.</title>
        <authorList>
            <person name="Quandt C.A."/>
            <person name="Patterson W."/>
            <person name="Spatafora J.W."/>
        </authorList>
    </citation>
    <scope>NUCLEOTIDE SEQUENCE [LARGE SCALE GENOMIC DNA]</scope>
    <source>
        <strain evidence="9 10">CBS 113982</strain>
    </source>
</reference>
<dbReference type="InterPro" id="IPR036869">
    <property type="entry name" value="J_dom_sf"/>
</dbReference>
<dbReference type="STRING" id="45235.A0A2K3QK62"/>
<evidence type="ECO:0000313" key="10">
    <source>
        <dbReference type="Proteomes" id="UP000236621"/>
    </source>
</evidence>
<dbReference type="GO" id="GO:0005737">
    <property type="term" value="C:cytoplasm"/>
    <property type="evidence" value="ECO:0007669"/>
    <property type="project" value="UniProtKB-SubCell"/>
</dbReference>
<evidence type="ECO:0000256" key="2">
    <source>
        <dbReference type="ARBA" id="ARBA00004496"/>
    </source>
</evidence>
<sequence length="276" mass="32060">MSDDNKDLLRFANEYADQNVDLYDLLGVDALTSKEDIHRAWRKRSLKHHPDKAGDKFDASKWELFERARDVLSDPSARAAYDQASKAKLLRKQEREAMDKERKKFADDLEAREGAAMHLRQEKEQRDREALQRERERLAEEQRMRNEEQRRQAEAAQEMEDLAEARRRLKEKRDEKARKRQAKESIKASMGVGKPAGPDNGGVNVPGDYMANLGGVNKRYWELVCDKLRAVQAVRDLQKQAVTTAEELQRAEEGVQEARRRIHEAEVKYQREAAAF</sequence>
<feature type="domain" description="J" evidence="8">
    <location>
        <begin position="21"/>
        <end position="85"/>
    </location>
</feature>
<evidence type="ECO:0000256" key="1">
    <source>
        <dbReference type="ARBA" id="ARBA00004123"/>
    </source>
</evidence>
<dbReference type="GO" id="GO:0005681">
    <property type="term" value="C:spliceosomal complex"/>
    <property type="evidence" value="ECO:0007669"/>
    <property type="project" value="TreeGrafter"/>
</dbReference>
<dbReference type="PRINTS" id="PR00625">
    <property type="entry name" value="JDOMAIN"/>
</dbReference>
<dbReference type="Proteomes" id="UP000236621">
    <property type="component" value="Unassembled WGS sequence"/>
</dbReference>
<keyword evidence="5" id="KW-0539">Nucleus</keyword>
<dbReference type="InterPro" id="IPR001623">
    <property type="entry name" value="DnaJ_domain"/>
</dbReference>